<dbReference type="PANTHER" id="PTHR34400:SF4">
    <property type="entry name" value="MEMBRANE PROTEIN"/>
    <property type="match status" value="1"/>
</dbReference>
<dbReference type="PANTHER" id="PTHR34400">
    <property type="match status" value="1"/>
</dbReference>
<sequence>MTIKAAFPLSPKFTVRARATPSAPQLALAAAQLQAQIAVAVELYTIPLYLSACASINKSASPNAATAYSNVLSVCTEEMMHLQLAANMCLALGTTPNFTAPVYGVAPAYPDGTPILDPDDPATGDSGVLNATIGNIIDILPVMLDIEVPTEFESGALLPPYHSIGQMYDALVGLARLCRSVAPWTLTNQVSNVFAAQPFTQTIGSFSDLTSAVDVICEQGEGKAQSPPPSAPYTASEFMIPDASDQLAGAGSDASPLNTYSHFGRFLTVQSLNLTSAEVYSGTAAPNSAENLTLQKNFAALITTLNGIWAGTVSSGNIWSMTSLMGDVTAVWQKGNIPQWTPVS</sequence>
<gene>
    <name evidence="2" type="ORF">OD750_025740</name>
</gene>
<organism evidence="2 3">
    <name type="scientific">Tahibacter soli</name>
    <dbReference type="NCBI Taxonomy" id="2983605"/>
    <lineage>
        <taxon>Bacteria</taxon>
        <taxon>Pseudomonadati</taxon>
        <taxon>Pseudomonadota</taxon>
        <taxon>Gammaproteobacteria</taxon>
        <taxon>Lysobacterales</taxon>
        <taxon>Rhodanobacteraceae</taxon>
        <taxon>Tahibacter</taxon>
    </lineage>
</organism>
<dbReference type="AlphaFoldDB" id="A0A9X4BKA1"/>
<comment type="caution">
    <text evidence="2">The sequence shown here is derived from an EMBL/GenBank/DDBJ whole genome shotgun (WGS) entry which is preliminary data.</text>
</comment>
<dbReference type="RefSeq" id="WP_263543573.1">
    <property type="nucleotide sequence ID" value="NZ_JAOVZO020000023.1"/>
</dbReference>
<dbReference type="InterPro" id="IPR012347">
    <property type="entry name" value="Ferritin-like"/>
</dbReference>
<feature type="domain" description="Iminophenyl-pyruvate dimer synthase" evidence="1">
    <location>
        <begin position="36"/>
        <end position="236"/>
    </location>
</feature>
<evidence type="ECO:0000313" key="2">
    <source>
        <dbReference type="EMBL" id="MDC8015941.1"/>
    </source>
</evidence>
<proteinExistence type="predicted"/>
<dbReference type="Gene3D" id="1.20.1260.10">
    <property type="match status" value="1"/>
</dbReference>
<dbReference type="Pfam" id="PF12902">
    <property type="entry name" value="Ferritin-like"/>
    <property type="match status" value="1"/>
</dbReference>
<evidence type="ECO:0000313" key="3">
    <source>
        <dbReference type="Proteomes" id="UP001139971"/>
    </source>
</evidence>
<evidence type="ECO:0000259" key="1">
    <source>
        <dbReference type="Pfam" id="PF12902"/>
    </source>
</evidence>
<dbReference type="Proteomes" id="UP001139971">
    <property type="component" value="Unassembled WGS sequence"/>
</dbReference>
<dbReference type="InterPro" id="IPR026820">
    <property type="entry name" value="VioB/RebD_dom"/>
</dbReference>
<name>A0A9X4BKA1_9GAMM</name>
<dbReference type="EMBL" id="JAOVZO020000023">
    <property type="protein sequence ID" value="MDC8015941.1"/>
    <property type="molecule type" value="Genomic_DNA"/>
</dbReference>
<accession>A0A9X4BKA1</accession>
<protein>
    <submittedName>
        <fullName evidence="2">Ferritin-like protein</fullName>
    </submittedName>
</protein>
<keyword evidence="3" id="KW-1185">Reference proteome</keyword>
<reference evidence="2" key="1">
    <citation type="submission" date="2023-02" db="EMBL/GenBank/DDBJ databases">
        <title>Tahibacter soli sp. nov. isolated from soil.</title>
        <authorList>
            <person name="Baek J.H."/>
            <person name="Lee J.K."/>
            <person name="Choi D.G."/>
            <person name="Jeon C.O."/>
        </authorList>
    </citation>
    <scope>NUCLEOTIDE SEQUENCE</scope>
    <source>
        <strain evidence="2">BL</strain>
    </source>
</reference>